<keyword evidence="1" id="KW-1133">Transmembrane helix</keyword>
<proteinExistence type="predicted"/>
<feature type="transmembrane region" description="Helical" evidence="1">
    <location>
        <begin position="24"/>
        <end position="47"/>
    </location>
</feature>
<organism evidence="2 3">
    <name type="scientific">Floridaenema evergladense BLCC-F167</name>
    <dbReference type="NCBI Taxonomy" id="3153639"/>
    <lineage>
        <taxon>Bacteria</taxon>
        <taxon>Bacillati</taxon>
        <taxon>Cyanobacteriota</taxon>
        <taxon>Cyanophyceae</taxon>
        <taxon>Oscillatoriophycideae</taxon>
        <taxon>Aerosakkonematales</taxon>
        <taxon>Aerosakkonemataceae</taxon>
        <taxon>Floridanema</taxon>
        <taxon>Floridanema evergladense</taxon>
    </lineage>
</organism>
<reference evidence="2 3" key="1">
    <citation type="submission" date="2024-09" db="EMBL/GenBank/DDBJ databases">
        <title>Floridaenema gen nov. (Aerosakkonemataceae, Aerosakkonematales ord. nov., Cyanobacteria) from benthic tropical and subtropical fresh waters, with the description of four new species.</title>
        <authorList>
            <person name="Moretto J.A."/>
            <person name="Berthold D.E."/>
            <person name="Lefler F.W."/>
            <person name="Huang I.-S."/>
            <person name="Laughinghouse H. IV."/>
        </authorList>
    </citation>
    <scope>NUCLEOTIDE SEQUENCE [LARGE SCALE GENOMIC DNA]</scope>
    <source>
        <strain evidence="2 3">BLCC-F167</strain>
    </source>
</reference>
<sequence length="274" mass="31500">MQLINPGNIVTGGLQIYRSRFKSYFIISLIAHIWLIIPLLGWAKFFANSALISRLTFKEITENPEPWQSTQKQVNRKLIGFLLSAFIVTVVVYISFNFLFVFAVIAGIMLSQFLYSSVYPYVPKSDLAQILALLTYVLLIVFLIIAFITMVITIYSRFFITEVILAIEENVNMWGALKKSDKLIRSYGFRPQLIITIASLVCFPILLLYQIILGLLNFGITYFKLNDSDLFLILAIGLLVLVNILVLPFWQTIKAMMYFDIQNRREGLSLLIRR</sequence>
<keyword evidence="1" id="KW-0812">Transmembrane</keyword>
<evidence type="ECO:0000256" key="1">
    <source>
        <dbReference type="SAM" id="Phobius"/>
    </source>
</evidence>
<evidence type="ECO:0000313" key="3">
    <source>
        <dbReference type="Proteomes" id="UP001576780"/>
    </source>
</evidence>
<keyword evidence="1" id="KW-0472">Membrane</keyword>
<feature type="transmembrane region" description="Helical" evidence="1">
    <location>
        <begin position="78"/>
        <end position="110"/>
    </location>
</feature>
<comment type="caution">
    <text evidence="2">The sequence shown here is derived from an EMBL/GenBank/DDBJ whole genome shotgun (WGS) entry which is preliminary data.</text>
</comment>
<keyword evidence="3" id="KW-1185">Reference proteome</keyword>
<evidence type="ECO:0008006" key="4">
    <source>
        <dbReference type="Google" id="ProtNLM"/>
    </source>
</evidence>
<dbReference type="Proteomes" id="UP001576780">
    <property type="component" value="Unassembled WGS sequence"/>
</dbReference>
<gene>
    <name evidence="2" type="ORF">ACE1CA_15110</name>
</gene>
<feature type="transmembrane region" description="Helical" evidence="1">
    <location>
        <begin position="130"/>
        <end position="155"/>
    </location>
</feature>
<dbReference type="EMBL" id="JBHFNT010000126">
    <property type="protein sequence ID" value="MFB2835857.1"/>
    <property type="molecule type" value="Genomic_DNA"/>
</dbReference>
<dbReference type="RefSeq" id="WP_413278261.1">
    <property type="nucleotide sequence ID" value="NZ_JBHFNT010000126.1"/>
</dbReference>
<accession>A0ABV4WLA1</accession>
<feature type="transmembrane region" description="Helical" evidence="1">
    <location>
        <begin position="193"/>
        <end position="218"/>
    </location>
</feature>
<protein>
    <recommendedName>
        <fullName evidence="4">Glycerophosphoryl diester phosphodiesterase membrane domain-containing protein</fullName>
    </recommendedName>
</protein>
<evidence type="ECO:0000313" key="2">
    <source>
        <dbReference type="EMBL" id="MFB2835857.1"/>
    </source>
</evidence>
<name>A0ABV4WLA1_9CYAN</name>
<feature type="transmembrane region" description="Helical" evidence="1">
    <location>
        <begin position="230"/>
        <end position="250"/>
    </location>
</feature>